<organism evidence="2">
    <name type="scientific">Cydia pomonella granulosis virus</name>
    <name type="common">CpGV</name>
    <name type="synonym">Cydia pomonella granulovirus</name>
    <dbReference type="NCBI Taxonomy" id="28289"/>
    <lineage>
        <taxon>Viruses</taxon>
        <taxon>Viruses incertae sedis</taxon>
        <taxon>Naldaviricetes</taxon>
        <taxon>Lefavirales</taxon>
        <taxon>Baculoviridae</taxon>
        <taxon>Betabaculovirus</taxon>
        <taxon>Betabaculovirus cypomonellae</taxon>
    </lineage>
</organism>
<name>A0A097P118_GVCP</name>
<evidence type="ECO:0000313" key="2">
    <source>
        <dbReference type="EMBL" id="AIU36856.1"/>
    </source>
</evidence>
<protein>
    <submittedName>
        <fullName evidence="2">ORF73 38.7kd</fullName>
    </submittedName>
</protein>
<dbReference type="EMBL" id="KM217574">
    <property type="protein sequence ID" value="AIU36856.1"/>
    <property type="molecule type" value="Genomic_DNA"/>
</dbReference>
<reference evidence="2" key="2">
    <citation type="submission" date="2014-07" db="EMBL/GenBank/DDBJ databases">
        <title>Comparative genomics of CpGV: Evolution of a crop protection agent.</title>
        <authorList>
            <person name="Radtke P.C."/>
            <person name="Jehle J.A."/>
        </authorList>
    </citation>
    <scope>NUCLEOTIDE SEQUENCE</scope>
    <source>
        <strain evidence="2">CpGV-I07</strain>
    </source>
</reference>
<proteinExistence type="predicted"/>
<evidence type="ECO:0000256" key="1">
    <source>
        <dbReference type="SAM" id="Coils"/>
    </source>
</evidence>
<gene>
    <name evidence="2" type="primary">orf73</name>
</gene>
<sequence length="200" mass="22977">MSYFLNKLGEYLWPALPDCESRMNACENRLDELENKFFQLQERCYDIGNEVFNSSSDDHMVVNNDDYVNACANNNDYVDGGVYQPKHSKYYYTDDDDTVSNDSDGSNVGVFIRPRINNGTTIHYITGHEDRYNMRTKFYSDNERVVDMKSTNPKETIEEFNRLLEKNGLSLTHITDNVVIAVGDCESVKRVFRVCGALIG</sequence>
<keyword evidence="1" id="KW-0175">Coiled coil</keyword>
<accession>A0A097P118</accession>
<reference evidence="2" key="1">
    <citation type="journal article" date="2014" name="Proc. Natl. Acad. Sci. U.S.A.">
        <title>Baculovirus resistance in codling moth is virus isolate-dependent and the consequence of a mutation in viral gene pe38.</title>
        <authorList>
            <person name="Gebhardt M.M."/>
            <person name="Eberle K.E."/>
            <person name="Radtke P."/>
            <person name="Jehle J.A."/>
        </authorList>
    </citation>
    <scope>NUCLEOTIDE SEQUENCE</scope>
    <source>
        <strain evidence="2">CpGV-I07</strain>
    </source>
</reference>
<organismHost>
    <name type="scientific">Cydia pomonella</name>
    <name type="common">Codling moth</name>
    <dbReference type="NCBI Taxonomy" id="82600"/>
</organismHost>
<feature type="coiled-coil region" evidence="1">
    <location>
        <begin position="16"/>
        <end position="43"/>
    </location>
</feature>